<gene>
    <name evidence="1" type="ORF">SAMN00777080_4965</name>
</gene>
<evidence type="ECO:0000313" key="2">
    <source>
        <dbReference type="Proteomes" id="UP000192333"/>
    </source>
</evidence>
<dbReference type="EMBL" id="LT838813">
    <property type="protein sequence ID" value="SMD46283.1"/>
    <property type="molecule type" value="Genomic_DNA"/>
</dbReference>
<sequence length="33" mass="3989">MKNDFMSLVRQERSDPRLDVITLSVNANFHYYQ</sequence>
<name>A0A1W2HBN6_9BACT</name>
<keyword evidence="2" id="KW-1185">Reference proteome</keyword>
<evidence type="ECO:0000313" key="1">
    <source>
        <dbReference type="EMBL" id="SMD46283.1"/>
    </source>
</evidence>
<organism evidence="1 2">
    <name type="scientific">Aquiflexum balticum DSM 16537</name>
    <dbReference type="NCBI Taxonomy" id="758820"/>
    <lineage>
        <taxon>Bacteria</taxon>
        <taxon>Pseudomonadati</taxon>
        <taxon>Bacteroidota</taxon>
        <taxon>Cytophagia</taxon>
        <taxon>Cytophagales</taxon>
        <taxon>Cyclobacteriaceae</taxon>
        <taxon>Aquiflexum</taxon>
    </lineage>
</organism>
<reference evidence="2" key="1">
    <citation type="submission" date="2017-04" db="EMBL/GenBank/DDBJ databases">
        <authorList>
            <person name="Varghese N."/>
            <person name="Submissions S."/>
        </authorList>
    </citation>
    <scope>NUCLEOTIDE SEQUENCE [LARGE SCALE GENOMIC DNA]</scope>
    <source>
        <strain evidence="2">DSM 16537</strain>
    </source>
</reference>
<dbReference type="STRING" id="758820.SAMN00777080_4965"/>
<proteinExistence type="predicted"/>
<accession>A0A1W2HBN6</accession>
<dbReference type="AlphaFoldDB" id="A0A1W2HBN6"/>
<dbReference type="Proteomes" id="UP000192333">
    <property type="component" value="Chromosome I"/>
</dbReference>
<protein>
    <submittedName>
        <fullName evidence="1">Uncharacterized protein</fullName>
    </submittedName>
</protein>